<accession>A0AA88DTR9</accession>
<dbReference type="AlphaFoldDB" id="A0AA88DTR9"/>
<gene>
    <name evidence="1" type="ORF">TIFTF001_030725</name>
</gene>
<dbReference type="EMBL" id="BTGU01000115">
    <property type="protein sequence ID" value="GMN61632.1"/>
    <property type="molecule type" value="Genomic_DNA"/>
</dbReference>
<protein>
    <submittedName>
        <fullName evidence="1">Uncharacterized protein</fullName>
    </submittedName>
</protein>
<name>A0AA88DTR9_FICCA</name>
<proteinExistence type="predicted"/>
<organism evidence="1 2">
    <name type="scientific">Ficus carica</name>
    <name type="common">Common fig</name>
    <dbReference type="NCBI Taxonomy" id="3494"/>
    <lineage>
        <taxon>Eukaryota</taxon>
        <taxon>Viridiplantae</taxon>
        <taxon>Streptophyta</taxon>
        <taxon>Embryophyta</taxon>
        <taxon>Tracheophyta</taxon>
        <taxon>Spermatophyta</taxon>
        <taxon>Magnoliopsida</taxon>
        <taxon>eudicotyledons</taxon>
        <taxon>Gunneridae</taxon>
        <taxon>Pentapetalae</taxon>
        <taxon>rosids</taxon>
        <taxon>fabids</taxon>
        <taxon>Rosales</taxon>
        <taxon>Moraceae</taxon>
        <taxon>Ficeae</taxon>
        <taxon>Ficus</taxon>
    </lineage>
</organism>
<comment type="caution">
    <text evidence="1">The sequence shown here is derived from an EMBL/GenBank/DDBJ whole genome shotgun (WGS) entry which is preliminary data.</text>
</comment>
<dbReference type="Proteomes" id="UP001187192">
    <property type="component" value="Unassembled WGS sequence"/>
</dbReference>
<keyword evidence="2" id="KW-1185">Reference proteome</keyword>
<evidence type="ECO:0000313" key="1">
    <source>
        <dbReference type="EMBL" id="GMN61632.1"/>
    </source>
</evidence>
<evidence type="ECO:0000313" key="2">
    <source>
        <dbReference type="Proteomes" id="UP001187192"/>
    </source>
</evidence>
<sequence length="76" mass="9125">MNFHVRARARETYQVHSHRCGRLRSGNDDRGWVSRKRFEGGVATASGGEKERERREWSRGRRRWEATVKWRGLREN</sequence>
<reference evidence="1" key="1">
    <citation type="submission" date="2023-07" db="EMBL/GenBank/DDBJ databases">
        <title>draft genome sequence of fig (Ficus carica).</title>
        <authorList>
            <person name="Takahashi T."/>
            <person name="Nishimura K."/>
        </authorList>
    </citation>
    <scope>NUCLEOTIDE SEQUENCE</scope>
</reference>